<dbReference type="GO" id="GO:0008726">
    <property type="term" value="F:alkanesulfonate monooxygenase activity"/>
    <property type="evidence" value="ECO:0007669"/>
    <property type="project" value="TreeGrafter"/>
</dbReference>
<evidence type="ECO:0000256" key="3">
    <source>
        <dbReference type="ARBA" id="ARBA00023002"/>
    </source>
</evidence>
<evidence type="ECO:0000256" key="4">
    <source>
        <dbReference type="ARBA" id="ARBA00023033"/>
    </source>
</evidence>
<keyword evidence="1" id="KW-0285">Flavoprotein</keyword>
<keyword evidence="2" id="KW-0288">FMN</keyword>
<dbReference type="InterPro" id="IPR050172">
    <property type="entry name" value="SsuD_RutA_monooxygenase"/>
</dbReference>
<feature type="domain" description="Luciferase-like" evidence="5">
    <location>
        <begin position="8"/>
        <end position="308"/>
    </location>
</feature>
<dbReference type="PANTHER" id="PTHR42847:SF4">
    <property type="entry name" value="ALKANESULFONATE MONOOXYGENASE-RELATED"/>
    <property type="match status" value="1"/>
</dbReference>
<dbReference type="RefSeq" id="WP_210189227.1">
    <property type="nucleotide sequence ID" value="NZ_FNTH01000001.1"/>
</dbReference>
<evidence type="ECO:0000256" key="2">
    <source>
        <dbReference type="ARBA" id="ARBA00022643"/>
    </source>
</evidence>
<organism evidence="6 7">
    <name type="scientific">Bradyrhizobium erythrophlei</name>
    <dbReference type="NCBI Taxonomy" id="1437360"/>
    <lineage>
        <taxon>Bacteria</taxon>
        <taxon>Pseudomonadati</taxon>
        <taxon>Pseudomonadota</taxon>
        <taxon>Alphaproteobacteria</taxon>
        <taxon>Hyphomicrobiales</taxon>
        <taxon>Nitrobacteraceae</taxon>
        <taxon>Bradyrhizobium</taxon>
    </lineage>
</organism>
<dbReference type="InterPro" id="IPR011251">
    <property type="entry name" value="Luciferase-like_dom"/>
</dbReference>
<dbReference type="GO" id="GO:0046306">
    <property type="term" value="P:alkanesulfonate catabolic process"/>
    <property type="evidence" value="ECO:0007669"/>
    <property type="project" value="TreeGrafter"/>
</dbReference>
<dbReference type="PANTHER" id="PTHR42847">
    <property type="entry name" value="ALKANESULFONATE MONOOXYGENASE"/>
    <property type="match status" value="1"/>
</dbReference>
<sequence length="355" mass="38948">MDTFSDIRFEVFSTCPQSGAVPAADYVERVQAVARWSEEAGCKGILVYTENSLVDPWLVSQVILQSTRELCPLVAVQPVYMHPYSVAKMVSSFAHMYGRRLYLNMVAGGYTTELAALGDATAHDKRYARLVEYTGIIKLLLENAEPVTLEGQFHAVRNLRMTPPLPRELLPGIFVSGSSEAGLAAAKVLGATPVKYPKPAAEYGQADDDCVGSGVRVGIIARANAEEAWRVAHERFPTDKKGQLAHKLAMKVSDSAWHKQMSDLAAETAAQDTPYWLVPFENYKTFCPYLVGDYRVVSDELARYAAAGYGTFILDIPPTREELVHTGEVFGQALTKARRLKSSALRDPARQGLAG</sequence>
<evidence type="ECO:0000259" key="5">
    <source>
        <dbReference type="Pfam" id="PF00296"/>
    </source>
</evidence>
<reference evidence="6 7" key="1">
    <citation type="submission" date="2016-10" db="EMBL/GenBank/DDBJ databases">
        <authorList>
            <person name="de Groot N.N."/>
        </authorList>
    </citation>
    <scope>NUCLEOTIDE SEQUENCE [LARGE SCALE GENOMIC DNA]</scope>
    <source>
        <strain evidence="6 7">MT12</strain>
    </source>
</reference>
<dbReference type="SUPFAM" id="SSF51679">
    <property type="entry name" value="Bacterial luciferase-like"/>
    <property type="match status" value="1"/>
</dbReference>
<evidence type="ECO:0000256" key="1">
    <source>
        <dbReference type="ARBA" id="ARBA00022630"/>
    </source>
</evidence>
<gene>
    <name evidence="6" type="ORF">SAMN05444164_7789</name>
</gene>
<protein>
    <submittedName>
        <fullName evidence="6">Alkanesulfonate monooxygenase</fullName>
    </submittedName>
</protein>
<dbReference type="EMBL" id="FNTH01000001">
    <property type="protein sequence ID" value="SEE35699.1"/>
    <property type="molecule type" value="Genomic_DNA"/>
</dbReference>
<keyword evidence="4 6" id="KW-0503">Monooxygenase</keyword>
<evidence type="ECO:0000313" key="6">
    <source>
        <dbReference type="EMBL" id="SEE35699.1"/>
    </source>
</evidence>
<keyword evidence="3" id="KW-0560">Oxidoreductase</keyword>
<dbReference type="Pfam" id="PF00296">
    <property type="entry name" value="Bac_luciferase"/>
    <property type="match status" value="1"/>
</dbReference>
<accession>A0A1H5I6I1</accession>
<dbReference type="Proteomes" id="UP000198992">
    <property type="component" value="Unassembled WGS sequence"/>
</dbReference>
<dbReference type="Gene3D" id="3.20.20.30">
    <property type="entry name" value="Luciferase-like domain"/>
    <property type="match status" value="1"/>
</dbReference>
<name>A0A1H5I6I1_9BRAD</name>
<evidence type="ECO:0000313" key="7">
    <source>
        <dbReference type="Proteomes" id="UP000198992"/>
    </source>
</evidence>
<dbReference type="AlphaFoldDB" id="A0A1H5I6I1"/>
<dbReference type="InterPro" id="IPR036661">
    <property type="entry name" value="Luciferase-like_sf"/>
</dbReference>
<proteinExistence type="predicted"/>